<keyword evidence="1" id="KW-0233">DNA recombination</keyword>
<keyword evidence="4" id="KW-1185">Reference proteome</keyword>
<dbReference type="GO" id="GO:0006310">
    <property type="term" value="P:DNA recombination"/>
    <property type="evidence" value="ECO:0007669"/>
    <property type="project" value="UniProtKB-KW"/>
</dbReference>
<dbReference type="Proteomes" id="UP000199394">
    <property type="component" value="Unassembled WGS sequence"/>
</dbReference>
<evidence type="ECO:0000259" key="2">
    <source>
        <dbReference type="PROSITE" id="PS51898"/>
    </source>
</evidence>
<dbReference type="InterPro" id="IPR011010">
    <property type="entry name" value="DNA_brk_join_enz"/>
</dbReference>
<evidence type="ECO:0000313" key="4">
    <source>
        <dbReference type="Proteomes" id="UP000199394"/>
    </source>
</evidence>
<dbReference type="PROSITE" id="PS51898">
    <property type="entry name" value="TYR_RECOMBINASE"/>
    <property type="match status" value="1"/>
</dbReference>
<reference evidence="3 4" key="1">
    <citation type="submission" date="2016-10" db="EMBL/GenBank/DDBJ databases">
        <authorList>
            <person name="de Groot N.N."/>
        </authorList>
    </citation>
    <scope>NUCLEOTIDE SEQUENCE [LARGE SCALE GENOMIC DNA]</scope>
    <source>
        <strain evidence="3 4">SR12</strain>
    </source>
</reference>
<feature type="domain" description="Tyr recombinase" evidence="2">
    <location>
        <begin position="1"/>
        <end position="55"/>
    </location>
</feature>
<dbReference type="EMBL" id="FNRK01000017">
    <property type="protein sequence ID" value="SEA62504.1"/>
    <property type="molecule type" value="Genomic_DNA"/>
</dbReference>
<gene>
    <name evidence="3" type="ORF">SAMN04515656_1173</name>
</gene>
<dbReference type="Pfam" id="PF00589">
    <property type="entry name" value="Phage_integrase"/>
    <property type="match status" value="1"/>
</dbReference>
<dbReference type="InterPro" id="IPR013762">
    <property type="entry name" value="Integrase-like_cat_sf"/>
</dbReference>
<proteinExistence type="predicted"/>
<dbReference type="GO" id="GO:0015074">
    <property type="term" value="P:DNA integration"/>
    <property type="evidence" value="ECO:0007669"/>
    <property type="project" value="InterPro"/>
</dbReference>
<evidence type="ECO:0000313" key="3">
    <source>
        <dbReference type="EMBL" id="SEA62504.1"/>
    </source>
</evidence>
<accession>A0A1H4CQ74</accession>
<sequence>MNKCFHDLQYTYATRQFEQGGDVLTVSKLLGHRNVNTTIDTYVHILDDLKDAVADATDDFYRSIDADDRNTIGKNMAGLRLVK</sequence>
<name>A0A1H4CQ74_9FIRM</name>
<dbReference type="SUPFAM" id="SSF56349">
    <property type="entry name" value="DNA breaking-rejoining enzymes"/>
    <property type="match status" value="1"/>
</dbReference>
<dbReference type="InterPro" id="IPR002104">
    <property type="entry name" value="Integrase_catalytic"/>
</dbReference>
<dbReference type="STRING" id="81409.SAMN04515656_1173"/>
<dbReference type="Gene3D" id="1.10.443.10">
    <property type="entry name" value="Intergrase catalytic core"/>
    <property type="match status" value="1"/>
</dbReference>
<organism evidence="3 4">
    <name type="scientific">Eubacterium aggregans</name>
    <dbReference type="NCBI Taxonomy" id="81409"/>
    <lineage>
        <taxon>Bacteria</taxon>
        <taxon>Bacillati</taxon>
        <taxon>Bacillota</taxon>
        <taxon>Clostridia</taxon>
        <taxon>Eubacteriales</taxon>
        <taxon>Eubacteriaceae</taxon>
        <taxon>Eubacterium</taxon>
    </lineage>
</organism>
<dbReference type="GO" id="GO:0003677">
    <property type="term" value="F:DNA binding"/>
    <property type="evidence" value="ECO:0007669"/>
    <property type="project" value="InterPro"/>
</dbReference>
<evidence type="ECO:0000256" key="1">
    <source>
        <dbReference type="ARBA" id="ARBA00023172"/>
    </source>
</evidence>
<protein>
    <submittedName>
        <fullName evidence="3">Type I secretion C-terminal target domain (VC_A0849 subclass)</fullName>
    </submittedName>
</protein>
<dbReference type="AlphaFoldDB" id="A0A1H4CQ74"/>